<dbReference type="Proteomes" id="UP000193144">
    <property type="component" value="Unassembled WGS sequence"/>
</dbReference>
<dbReference type="GO" id="GO:0046872">
    <property type="term" value="F:metal ion binding"/>
    <property type="evidence" value="ECO:0007669"/>
    <property type="project" value="UniProtKB-KW"/>
</dbReference>
<dbReference type="InterPro" id="IPR000760">
    <property type="entry name" value="Inositol_monophosphatase-like"/>
</dbReference>
<comment type="caution">
    <text evidence="8">The sequence shown here is derived from an EMBL/GenBank/DDBJ whole genome shotgun (WGS) entry which is preliminary data.</text>
</comment>
<dbReference type="PANTHER" id="PTHR20854">
    <property type="entry name" value="INOSITOL MONOPHOSPHATASE"/>
    <property type="match status" value="1"/>
</dbReference>
<keyword evidence="7" id="KW-0378">Hydrolase</keyword>
<accession>A0A1Y1ZSL4</accession>
<dbReference type="CDD" id="cd01639">
    <property type="entry name" value="IMPase"/>
    <property type="match status" value="1"/>
</dbReference>
<dbReference type="PROSITE" id="PS00630">
    <property type="entry name" value="IMP_2"/>
    <property type="match status" value="1"/>
</dbReference>
<dbReference type="Gene3D" id="3.40.190.80">
    <property type="match status" value="1"/>
</dbReference>
<keyword evidence="9" id="KW-1185">Reference proteome</keyword>
<dbReference type="Pfam" id="PF00459">
    <property type="entry name" value="Inositol_P"/>
    <property type="match status" value="1"/>
</dbReference>
<evidence type="ECO:0000256" key="6">
    <source>
        <dbReference type="PIRSR" id="PIRSR600760-2"/>
    </source>
</evidence>
<dbReference type="InterPro" id="IPR020550">
    <property type="entry name" value="Inositol_monophosphatase_CS"/>
</dbReference>
<dbReference type="EC" id="3.1.3.25" evidence="7"/>
<dbReference type="GO" id="GO:0007165">
    <property type="term" value="P:signal transduction"/>
    <property type="evidence" value="ECO:0007669"/>
    <property type="project" value="TreeGrafter"/>
</dbReference>
<dbReference type="SUPFAM" id="SSF56655">
    <property type="entry name" value="Carbohydrate phosphatase"/>
    <property type="match status" value="1"/>
</dbReference>
<evidence type="ECO:0000256" key="3">
    <source>
        <dbReference type="ARBA" id="ARBA00009759"/>
    </source>
</evidence>
<feature type="binding site" evidence="6">
    <location>
        <position position="89"/>
    </location>
    <ligand>
        <name>Mg(2+)</name>
        <dbReference type="ChEBI" id="CHEBI:18420"/>
        <label>1</label>
        <note>catalytic</note>
    </ligand>
</feature>
<protein>
    <recommendedName>
        <fullName evidence="7">Inositol-1-monophosphatase</fullName>
        <ecNumber evidence="7">3.1.3.25</ecNumber>
    </recommendedName>
</protein>
<comment type="similarity">
    <text evidence="3 7">Belongs to the inositol monophosphatase superfamily.</text>
</comment>
<feature type="binding site" evidence="6">
    <location>
        <position position="107"/>
    </location>
    <ligand>
        <name>Mg(2+)</name>
        <dbReference type="ChEBI" id="CHEBI:18420"/>
        <label>1</label>
        <note>catalytic</note>
    </ligand>
</feature>
<name>A0A1Y1ZSL4_9PLEO</name>
<feature type="binding site" evidence="6">
    <location>
        <position position="109"/>
    </location>
    <ligand>
        <name>Mg(2+)</name>
        <dbReference type="ChEBI" id="CHEBI:18420"/>
        <label>1</label>
        <note>catalytic</note>
    </ligand>
</feature>
<evidence type="ECO:0000256" key="4">
    <source>
        <dbReference type="ARBA" id="ARBA00022723"/>
    </source>
</evidence>
<feature type="binding site" evidence="6">
    <location>
        <position position="110"/>
    </location>
    <ligand>
        <name>Mg(2+)</name>
        <dbReference type="ChEBI" id="CHEBI:18420"/>
        <label>1</label>
        <note>catalytic</note>
    </ligand>
</feature>
<dbReference type="FunFam" id="3.30.540.10:FF:000004">
    <property type="entry name" value="Inositol-1-monophosphatase"/>
    <property type="match status" value="1"/>
</dbReference>
<evidence type="ECO:0000256" key="7">
    <source>
        <dbReference type="RuleBase" id="RU364068"/>
    </source>
</evidence>
<evidence type="ECO:0000313" key="8">
    <source>
        <dbReference type="EMBL" id="ORY13232.1"/>
    </source>
</evidence>
<comment type="pathway">
    <text evidence="7">Polyol metabolism; myo-inositol biosynthesis; myo-inositol from D-glucose 6-phosphate: step 2/2.</text>
</comment>
<dbReference type="EMBL" id="MCFA01000043">
    <property type="protein sequence ID" value="ORY13232.1"/>
    <property type="molecule type" value="Genomic_DNA"/>
</dbReference>
<comment type="catalytic activity">
    <reaction evidence="1 7">
        <text>a myo-inositol phosphate + H2O = myo-inositol + phosphate</text>
        <dbReference type="Rhea" id="RHEA:24056"/>
        <dbReference type="ChEBI" id="CHEBI:15377"/>
        <dbReference type="ChEBI" id="CHEBI:17268"/>
        <dbReference type="ChEBI" id="CHEBI:43474"/>
        <dbReference type="ChEBI" id="CHEBI:84139"/>
        <dbReference type="EC" id="3.1.3.25"/>
    </reaction>
</comment>
<gene>
    <name evidence="8" type="ORF">BCR34DRAFT_623864</name>
</gene>
<dbReference type="PRINTS" id="PR00377">
    <property type="entry name" value="IMPHPHTASES"/>
</dbReference>
<dbReference type="PANTHER" id="PTHR20854:SF4">
    <property type="entry name" value="INOSITOL-1-MONOPHOSPHATASE-RELATED"/>
    <property type="match status" value="1"/>
</dbReference>
<dbReference type="GO" id="GO:0008934">
    <property type="term" value="F:inositol monophosphate 1-phosphatase activity"/>
    <property type="evidence" value="ECO:0007669"/>
    <property type="project" value="InterPro"/>
</dbReference>
<proteinExistence type="inferred from homology"/>
<dbReference type="InterPro" id="IPR033942">
    <property type="entry name" value="IMPase"/>
</dbReference>
<feature type="binding site" evidence="6">
    <location>
        <position position="252"/>
    </location>
    <ligand>
        <name>Mg(2+)</name>
        <dbReference type="ChEBI" id="CHEBI:18420"/>
        <label>1</label>
        <note>catalytic</note>
    </ligand>
</feature>
<dbReference type="GO" id="GO:0006021">
    <property type="term" value="P:inositol biosynthetic process"/>
    <property type="evidence" value="ECO:0007669"/>
    <property type="project" value="UniProtKB-UniPathway"/>
</dbReference>
<dbReference type="AlphaFoldDB" id="A0A1Y1ZSL4"/>
<dbReference type="GO" id="GO:0046854">
    <property type="term" value="P:phosphatidylinositol phosphate biosynthetic process"/>
    <property type="evidence" value="ECO:0007669"/>
    <property type="project" value="InterPro"/>
</dbReference>
<keyword evidence="5 6" id="KW-0460">Magnesium</keyword>
<sequence>MTPTTTPGDFKVILAQYMLSEKTLVEIRDLLVDVARKAGQMMLVADPSVCTSDTKKNTSDRVTETDKAIEKMVHSTLQSAYPNIDFLGEETFKVGQKLCNNPTFVCDPIDGTLNFIHGFPNTAVSLALTVAKKPVVGVVYNPFRGDLYTAIKNKGAHLTSASGRTLQLPLRPTPAPLTSLNGCLVALEWGSERHGPNWNLRSSISQTLLSSRASGGAMVHSIRSSGSAALDFCYVAAGQIDLFWEGGCWIWDVCAGWCILEEAGGVVASANPRDWQPELEGRCYLAVRGARREEQEKVVQEIWALMGDRRFTF</sequence>
<evidence type="ECO:0000256" key="5">
    <source>
        <dbReference type="ARBA" id="ARBA00022842"/>
    </source>
</evidence>
<keyword evidence="4 6" id="KW-0479">Metal-binding</keyword>
<evidence type="ECO:0000256" key="2">
    <source>
        <dbReference type="ARBA" id="ARBA00001946"/>
    </source>
</evidence>
<dbReference type="OrthoDB" id="10254945at2759"/>
<reference evidence="8 9" key="1">
    <citation type="submission" date="2016-07" db="EMBL/GenBank/DDBJ databases">
        <title>Pervasive Adenine N6-methylation of Active Genes in Fungi.</title>
        <authorList>
            <consortium name="DOE Joint Genome Institute"/>
            <person name="Mondo S.J."/>
            <person name="Dannebaum R.O."/>
            <person name="Kuo R.C."/>
            <person name="Labutti K."/>
            <person name="Haridas S."/>
            <person name="Kuo A."/>
            <person name="Salamov A."/>
            <person name="Ahrendt S.R."/>
            <person name="Lipzen A."/>
            <person name="Sullivan W."/>
            <person name="Andreopoulos W.B."/>
            <person name="Clum A."/>
            <person name="Lindquist E."/>
            <person name="Daum C."/>
            <person name="Ramamoorthy G.K."/>
            <person name="Gryganskyi A."/>
            <person name="Culley D."/>
            <person name="Magnuson J.K."/>
            <person name="James T.Y."/>
            <person name="O'Malley M.A."/>
            <person name="Stajich J.E."/>
            <person name="Spatafora J.W."/>
            <person name="Visel A."/>
            <person name="Grigoriev I.V."/>
        </authorList>
    </citation>
    <scope>NUCLEOTIDE SEQUENCE [LARGE SCALE GENOMIC DNA]</scope>
    <source>
        <strain evidence="8 9">CBS 115471</strain>
    </source>
</reference>
<dbReference type="FunFam" id="3.40.190.80:FF:000012">
    <property type="entry name" value="Inositol-1-monophosphatase"/>
    <property type="match status" value="1"/>
</dbReference>
<dbReference type="Gene3D" id="3.30.540.10">
    <property type="entry name" value="Fructose-1,6-Bisphosphatase, subunit A, domain 1"/>
    <property type="match status" value="1"/>
</dbReference>
<organism evidence="8 9">
    <name type="scientific">Clohesyomyces aquaticus</name>
    <dbReference type="NCBI Taxonomy" id="1231657"/>
    <lineage>
        <taxon>Eukaryota</taxon>
        <taxon>Fungi</taxon>
        <taxon>Dikarya</taxon>
        <taxon>Ascomycota</taxon>
        <taxon>Pezizomycotina</taxon>
        <taxon>Dothideomycetes</taxon>
        <taxon>Pleosporomycetidae</taxon>
        <taxon>Pleosporales</taxon>
        <taxon>Lindgomycetaceae</taxon>
        <taxon>Clohesyomyces</taxon>
    </lineage>
</organism>
<comment type="cofactor">
    <cofactor evidence="2 6 7">
        <name>Mg(2+)</name>
        <dbReference type="ChEBI" id="CHEBI:18420"/>
    </cofactor>
</comment>
<evidence type="ECO:0000313" key="9">
    <source>
        <dbReference type="Proteomes" id="UP000193144"/>
    </source>
</evidence>
<dbReference type="STRING" id="1231657.A0A1Y1ZSL4"/>
<evidence type="ECO:0000256" key="1">
    <source>
        <dbReference type="ARBA" id="ARBA00001033"/>
    </source>
</evidence>
<dbReference type="UniPathway" id="UPA00823">
    <property type="reaction ID" value="UER00788"/>
</dbReference>